<dbReference type="HAMAP" id="MF_01057">
    <property type="entry name" value="tRNA_methyltr_TrmB"/>
    <property type="match status" value="1"/>
</dbReference>
<dbReference type="PROSITE" id="PS51625">
    <property type="entry name" value="SAM_MT_TRMB"/>
    <property type="match status" value="1"/>
</dbReference>
<evidence type="ECO:0000256" key="7">
    <source>
        <dbReference type="HAMAP-Rule" id="MF_01057"/>
    </source>
</evidence>
<comment type="catalytic activity">
    <reaction evidence="1 7">
        <text>guanosine(46) in tRNA + S-adenosyl-L-methionine = N(7)-methylguanosine(46) in tRNA + S-adenosyl-L-homocysteine</text>
        <dbReference type="Rhea" id="RHEA:42708"/>
        <dbReference type="Rhea" id="RHEA-COMP:10188"/>
        <dbReference type="Rhea" id="RHEA-COMP:10189"/>
        <dbReference type="ChEBI" id="CHEBI:57856"/>
        <dbReference type="ChEBI" id="CHEBI:59789"/>
        <dbReference type="ChEBI" id="CHEBI:74269"/>
        <dbReference type="ChEBI" id="CHEBI:74480"/>
        <dbReference type="EC" id="2.1.1.33"/>
    </reaction>
</comment>
<comment type="pathway">
    <text evidence="7">tRNA modification; N(7)-methylguanine-tRNA biosynthesis.</text>
</comment>
<dbReference type="InterPro" id="IPR003358">
    <property type="entry name" value="tRNA_(Gua-N-7)_MeTrfase_Trmb"/>
</dbReference>
<dbReference type="EMBL" id="CP046565">
    <property type="protein sequence ID" value="QJD29865.1"/>
    <property type="molecule type" value="Genomic_DNA"/>
</dbReference>
<keyword evidence="4 7" id="KW-0808">Transferase</keyword>
<dbReference type="GO" id="GO:0043527">
    <property type="term" value="C:tRNA methyltransferase complex"/>
    <property type="evidence" value="ECO:0007669"/>
    <property type="project" value="TreeGrafter"/>
</dbReference>
<evidence type="ECO:0000313" key="9">
    <source>
        <dbReference type="Proteomes" id="UP000503004"/>
    </source>
</evidence>
<keyword evidence="5 7" id="KW-0949">S-adenosyl-L-methionine</keyword>
<proteinExistence type="inferred from homology"/>
<feature type="binding site" evidence="7">
    <location>
        <position position="61"/>
    </location>
    <ligand>
        <name>S-adenosyl-L-methionine</name>
        <dbReference type="ChEBI" id="CHEBI:59789"/>
    </ligand>
</feature>
<sequence length="230" mass="26144">MTEPENLTPPRRIRSFVLRQGRITASQKNALDHLWPRYGLDPNAPFDPVAAFGRKAPLTLEIGFGNGESLAAMAERLPEEDFIGAEVHPPGVGHLLIELDRRGLENVRVFRTDAVELLEKRIPEASLARILVFFPDPWHKKRHHKRRLITPAFARLAASRLAPGGVFHAATDWEDYAMQMLEVLNGCDLLVNRAPDGRFSERPSYRLLTKFENRGQQLGHGVWDLVYRRS</sequence>
<feature type="binding site" evidence="7">
    <location>
        <position position="113"/>
    </location>
    <ligand>
        <name>S-adenosyl-L-methionine</name>
        <dbReference type="ChEBI" id="CHEBI:59789"/>
    </ligand>
</feature>
<feature type="binding site" evidence="7">
    <location>
        <position position="86"/>
    </location>
    <ligand>
        <name>S-adenosyl-L-methionine</name>
        <dbReference type="ChEBI" id="CHEBI:59789"/>
    </ligand>
</feature>
<comment type="function">
    <text evidence="2 7">Catalyzes the formation of N(7)-methylguanine at position 46 (m7G46) in tRNA.</text>
</comment>
<dbReference type="UniPathway" id="UPA00989"/>
<dbReference type="AlphaFoldDB" id="A0A858Q7U2"/>
<dbReference type="EC" id="2.1.1.33" evidence="7"/>
<dbReference type="SUPFAM" id="SSF53335">
    <property type="entry name" value="S-adenosyl-L-methionine-dependent methyltransferases"/>
    <property type="match status" value="1"/>
</dbReference>
<name>A0A858Q7U2_9GAMM</name>
<reference evidence="9" key="1">
    <citation type="submission" date="2019-12" db="EMBL/GenBank/DDBJ databases">
        <authorList>
            <person name="Awala S.I."/>
            <person name="Rhee S.K."/>
        </authorList>
    </citation>
    <scope>NUCLEOTIDE SEQUENCE [LARGE SCALE GENOMIC DNA]</scope>
    <source>
        <strain evidence="9">IM1</strain>
    </source>
</reference>
<organism evidence="8 9">
    <name type="scientific">Methylococcus geothermalis</name>
    <dbReference type="NCBI Taxonomy" id="2681310"/>
    <lineage>
        <taxon>Bacteria</taxon>
        <taxon>Pseudomonadati</taxon>
        <taxon>Pseudomonadota</taxon>
        <taxon>Gammaproteobacteria</taxon>
        <taxon>Methylococcales</taxon>
        <taxon>Methylococcaceae</taxon>
        <taxon>Methylococcus</taxon>
    </lineage>
</organism>
<gene>
    <name evidence="7 8" type="primary">trmB</name>
    <name evidence="8" type="ORF">GNH96_07680</name>
</gene>
<feature type="binding site" evidence="7">
    <location>
        <begin position="209"/>
        <end position="212"/>
    </location>
    <ligand>
        <name>substrate</name>
    </ligand>
</feature>
<comment type="caution">
    <text evidence="7">Lacks conserved residue(s) required for the propagation of feature annotation.</text>
</comment>
<dbReference type="NCBIfam" id="TIGR00091">
    <property type="entry name" value="tRNA (guanosine(46)-N7)-methyltransferase TrmB"/>
    <property type="match status" value="1"/>
</dbReference>
<evidence type="ECO:0000256" key="3">
    <source>
        <dbReference type="ARBA" id="ARBA00022603"/>
    </source>
</evidence>
<dbReference type="KEGG" id="metu:GNH96_07680"/>
<dbReference type="Proteomes" id="UP000503004">
    <property type="component" value="Chromosome"/>
</dbReference>
<evidence type="ECO:0000256" key="4">
    <source>
        <dbReference type="ARBA" id="ARBA00022679"/>
    </source>
</evidence>
<dbReference type="GO" id="GO:0008176">
    <property type="term" value="F:tRNA (guanine(46)-N7)-methyltransferase activity"/>
    <property type="evidence" value="ECO:0007669"/>
    <property type="project" value="UniProtKB-UniRule"/>
</dbReference>
<keyword evidence="6 7" id="KW-0819">tRNA processing</keyword>
<dbReference type="InterPro" id="IPR029063">
    <property type="entry name" value="SAM-dependent_MTases_sf"/>
</dbReference>
<evidence type="ECO:0000256" key="2">
    <source>
        <dbReference type="ARBA" id="ARBA00003015"/>
    </source>
</evidence>
<dbReference type="PANTHER" id="PTHR23417:SF14">
    <property type="entry name" value="PENTACOTRIPEPTIDE-REPEAT REGION OF PRORP DOMAIN-CONTAINING PROTEIN"/>
    <property type="match status" value="1"/>
</dbReference>
<dbReference type="InterPro" id="IPR055361">
    <property type="entry name" value="tRNA_methyltr_TrmB_bact"/>
</dbReference>
<feature type="binding site" evidence="7">
    <location>
        <position position="136"/>
    </location>
    <ligand>
        <name>S-adenosyl-L-methionine</name>
        <dbReference type="ChEBI" id="CHEBI:59789"/>
    </ligand>
</feature>
<accession>A0A858Q7U2</accession>
<dbReference type="PANTHER" id="PTHR23417">
    <property type="entry name" value="3-DEOXY-D-MANNO-OCTULOSONIC-ACID TRANSFERASE/TRNA GUANINE-N 7 - -METHYLTRANSFERASE"/>
    <property type="match status" value="1"/>
</dbReference>
<dbReference type="Gene3D" id="3.40.50.150">
    <property type="entry name" value="Vaccinia Virus protein VP39"/>
    <property type="match status" value="1"/>
</dbReference>
<protein>
    <recommendedName>
        <fullName evidence="7">tRNA (guanine-N(7)-)-methyltransferase</fullName>
        <ecNumber evidence="7">2.1.1.33</ecNumber>
    </recommendedName>
    <alternativeName>
        <fullName evidence="7">tRNA (guanine(46)-N(7))-methyltransferase</fullName>
    </alternativeName>
    <alternativeName>
        <fullName evidence="7">tRNA(m7G46)-methyltransferase</fullName>
    </alternativeName>
</protein>
<dbReference type="CDD" id="cd02440">
    <property type="entry name" value="AdoMet_MTases"/>
    <property type="match status" value="1"/>
</dbReference>
<evidence type="ECO:0000256" key="5">
    <source>
        <dbReference type="ARBA" id="ARBA00022691"/>
    </source>
</evidence>
<feature type="binding site" evidence="7">
    <location>
        <position position="140"/>
    </location>
    <ligand>
        <name>substrate</name>
    </ligand>
</feature>
<keyword evidence="3 7" id="KW-0489">Methyltransferase</keyword>
<comment type="similarity">
    <text evidence="7">Belongs to the class I-like SAM-binding methyltransferase superfamily. TrmB family.</text>
</comment>
<feature type="binding site" evidence="7">
    <location>
        <position position="172"/>
    </location>
    <ligand>
        <name>substrate</name>
    </ligand>
</feature>
<evidence type="ECO:0000256" key="6">
    <source>
        <dbReference type="ARBA" id="ARBA00022694"/>
    </source>
</evidence>
<dbReference type="RefSeq" id="WP_169603146.1">
    <property type="nucleotide sequence ID" value="NZ_CP046565.1"/>
</dbReference>
<evidence type="ECO:0000313" key="8">
    <source>
        <dbReference type="EMBL" id="QJD29865.1"/>
    </source>
</evidence>
<dbReference type="Pfam" id="PF02390">
    <property type="entry name" value="Methyltransf_4"/>
    <property type="match status" value="1"/>
</dbReference>
<evidence type="ECO:0000256" key="1">
    <source>
        <dbReference type="ARBA" id="ARBA00000142"/>
    </source>
</evidence>
<keyword evidence="9" id="KW-1185">Reference proteome</keyword>